<accession>A0A1F7JCG2</accession>
<protein>
    <submittedName>
        <fullName evidence="1">Uncharacterized protein</fullName>
    </submittedName>
</protein>
<organism evidence="1 2">
    <name type="scientific">Candidatus Roizmanbacteria bacterium RIFCSPLOWO2_02_FULL_36_11</name>
    <dbReference type="NCBI Taxonomy" id="1802071"/>
    <lineage>
        <taxon>Bacteria</taxon>
        <taxon>Candidatus Roizmaniibacteriota</taxon>
    </lineage>
</organism>
<proteinExistence type="predicted"/>
<dbReference type="AlphaFoldDB" id="A0A1F7JCG2"/>
<evidence type="ECO:0000313" key="2">
    <source>
        <dbReference type="Proteomes" id="UP000177418"/>
    </source>
</evidence>
<name>A0A1F7JCG2_9BACT</name>
<comment type="caution">
    <text evidence="1">The sequence shown here is derived from an EMBL/GenBank/DDBJ whole genome shotgun (WGS) entry which is preliminary data.</text>
</comment>
<sequence length="712" mass="80286">MDEHRPVVNSTTSPELQLFKEPIIEEQLHALEKALLEYKRPDSLDSAYTAVLQIPGIEVYGLSVDRSIDESADDLKRMTDDIMNGSEQFAAPPLLAGSARWTDSETAEFMGKHPAYRPQIELPEKPEERIKVYLPVLNLLTHRIHRVEEQLHESPDSTDLQKLRRDLHNQRSMMYLGLLVEFGGPFKRAAEDQLWLYDPREDEEAGYMNPQKSRLIGDVVESIATEEGVDIAELKQKVLDATYDGDLSLINTFLFGKQGDHATRRALEEILDRRVSDRQWQASVLRSAYVLELFRQRSGLTLDDMMMYNGLPSLDVTLQGLRDFAASTQLHNDLSAHIAVEAKPEQDAAGEQHRPMQMYRLIEERAIRRGFADRLPNRERATEYARSLEVLWNKLFPLNTRLAGDYSCHLLTRRGANQRAGANTYYTGDMEHPGTVHVLHIPTMDTVQLPAYLPHEKGHEKHAQVVALAGEKGLAEPRAYESIPGGVSEAIAMLLETSFPPIADEEGIRYVGDPSETNKDVPPVEKPDGVTTKDLYQTVVMRAFQAIKGFAGGEARRQLQDFVSRGTQFKQSEADDLVPQIDAEVLKLANSTGVDFGARGSSLGYLLLELWNPGDGSIYIASKLPQVDYGLEEESGSDEEGAEETDIDLAYEFTSRYGEKWLDRTEARQHLIALMYRTDSERNLAKLAEFIRTAKPEEVEQTLEELGLSDYI</sequence>
<dbReference type="Proteomes" id="UP000177418">
    <property type="component" value="Unassembled WGS sequence"/>
</dbReference>
<evidence type="ECO:0000313" key="1">
    <source>
        <dbReference type="EMBL" id="OGK53303.1"/>
    </source>
</evidence>
<reference evidence="1 2" key="1">
    <citation type="journal article" date="2016" name="Nat. Commun.">
        <title>Thousands of microbial genomes shed light on interconnected biogeochemical processes in an aquifer system.</title>
        <authorList>
            <person name="Anantharaman K."/>
            <person name="Brown C.T."/>
            <person name="Hug L.A."/>
            <person name="Sharon I."/>
            <person name="Castelle C.J."/>
            <person name="Probst A.J."/>
            <person name="Thomas B.C."/>
            <person name="Singh A."/>
            <person name="Wilkins M.J."/>
            <person name="Karaoz U."/>
            <person name="Brodie E.L."/>
            <person name="Williams K.H."/>
            <person name="Hubbard S.S."/>
            <person name="Banfield J.F."/>
        </authorList>
    </citation>
    <scope>NUCLEOTIDE SEQUENCE [LARGE SCALE GENOMIC DNA]</scope>
</reference>
<dbReference type="EMBL" id="MGAV01000021">
    <property type="protein sequence ID" value="OGK53303.1"/>
    <property type="molecule type" value="Genomic_DNA"/>
</dbReference>
<gene>
    <name evidence="1" type="ORF">A3H78_03295</name>
</gene>